<evidence type="ECO:0000313" key="1">
    <source>
        <dbReference type="EMBL" id="CAH1798558.1"/>
    </source>
</evidence>
<name>A0A8J1XJP4_OWEFU</name>
<organism evidence="1 2">
    <name type="scientific">Owenia fusiformis</name>
    <name type="common">Polychaete worm</name>
    <dbReference type="NCBI Taxonomy" id="6347"/>
    <lineage>
        <taxon>Eukaryota</taxon>
        <taxon>Metazoa</taxon>
        <taxon>Spiralia</taxon>
        <taxon>Lophotrochozoa</taxon>
        <taxon>Annelida</taxon>
        <taxon>Polychaeta</taxon>
        <taxon>Sedentaria</taxon>
        <taxon>Canalipalpata</taxon>
        <taxon>Sabellida</taxon>
        <taxon>Oweniida</taxon>
        <taxon>Oweniidae</taxon>
        <taxon>Owenia</taxon>
    </lineage>
</organism>
<proteinExistence type="predicted"/>
<gene>
    <name evidence="1" type="ORF">OFUS_LOCUS22691</name>
</gene>
<dbReference type="Proteomes" id="UP000749559">
    <property type="component" value="Unassembled WGS sequence"/>
</dbReference>
<protein>
    <submittedName>
        <fullName evidence="1">Uncharacterized protein</fullName>
    </submittedName>
</protein>
<dbReference type="EMBL" id="CAIIXF020000011">
    <property type="protein sequence ID" value="CAH1798558.1"/>
    <property type="molecule type" value="Genomic_DNA"/>
</dbReference>
<dbReference type="InterPro" id="IPR005069">
    <property type="entry name" value="Nucl-diP-sugar_transferase"/>
</dbReference>
<reference evidence="1" key="1">
    <citation type="submission" date="2022-03" db="EMBL/GenBank/DDBJ databases">
        <authorList>
            <person name="Martin C."/>
        </authorList>
    </citation>
    <scope>NUCLEOTIDE SEQUENCE</scope>
</reference>
<accession>A0A8J1XJP4</accession>
<evidence type="ECO:0000313" key="2">
    <source>
        <dbReference type="Proteomes" id="UP000749559"/>
    </source>
</evidence>
<dbReference type="AlphaFoldDB" id="A0A8J1XJP4"/>
<comment type="caution">
    <text evidence="1">The sequence shown here is derived from an EMBL/GenBank/DDBJ whole genome shotgun (WGS) entry which is preliminary data.</text>
</comment>
<keyword evidence="2" id="KW-1185">Reference proteome</keyword>
<sequence length="451" mass="50953">MSCKHILLALNATNMGSSNRYIIPSLAAVIFVLIVFSAILERDFSPDRMNHKNVIQDSRPKRISAIHSKQDADVIQTDETTELKTVVVDSESSDIVNNNEFKAVLEITKANDRTLNEALHNIRVNGKDVHNFLDIEKIIHTDFYKNLSKISRKWNEKRVNTLTLTGPYLAQIFNWLVSAHLRLKEPIGTTLLVTPDKKLKHFLDNRNIDCIWVDTSEFMPSLLSEDCNFPKCIWHIRLMVWRSLNHLGFDVVNYDSDALPLLNPNPLFNMFPKSDIIGAKGNKKGVISQTWTLALNMGCVLFKSSLEKSSFWEFGHNYTKTLNSLNTDQGIVNYILYGMNTTRSKSITNLCSGPTCSDWVWEGTGNNGLKVTILSKELACRAVACKTAVNLSTVTVWHPSKNADSAGDVWFLKNDWQRHLSAADPSVPFLSWLSNIANFSSFDLSTFNHTL</sequence>
<dbReference type="Pfam" id="PF03407">
    <property type="entry name" value="Nucleotid_trans"/>
    <property type="match status" value="1"/>
</dbReference>